<reference evidence="14 15" key="1">
    <citation type="journal article" date="2009" name="Stand. Genomic Sci.">
        <title>Complete genome sequence of Jonesia denitrificans type strain (Prevot 55134).</title>
        <authorList>
            <person name="Pukall R."/>
            <person name="Gehrich-Schroter G."/>
            <person name="Lapidus A."/>
            <person name="Nolan M."/>
            <person name="Glavina Del Rio T."/>
            <person name="Lucas S."/>
            <person name="Chen F."/>
            <person name="Tice H."/>
            <person name="Pitluck S."/>
            <person name="Cheng J.F."/>
            <person name="Copeland A."/>
            <person name="Saunders E."/>
            <person name="Brettin T."/>
            <person name="Detter J.C."/>
            <person name="Bruce D."/>
            <person name="Goodwin L."/>
            <person name="Pati A."/>
            <person name="Ivanova N."/>
            <person name="Mavromatis K."/>
            <person name="Ovchinnikova G."/>
            <person name="Chen A."/>
            <person name="Palaniappan K."/>
            <person name="Land M."/>
            <person name="Hauser L."/>
            <person name="Chang Y.J."/>
            <person name="Jeffries C.D."/>
            <person name="Chain P."/>
            <person name="Goker M."/>
            <person name="Bristow J."/>
            <person name="Eisen J.A."/>
            <person name="Markowitz V."/>
            <person name="Hugenholtz P."/>
            <person name="Kyrpides N.C."/>
            <person name="Klenk H.P."/>
            <person name="Han C."/>
        </authorList>
    </citation>
    <scope>NUCLEOTIDE SEQUENCE [LARGE SCALE GENOMIC DNA]</scope>
    <source>
        <strain evidence="15">ATCC 14870 / DSM 20603 / BCRC 15368 / CIP 55.134 / JCM 11481 / NBRC 15587 / NCTC 10816 / Prevot 55134</strain>
    </source>
</reference>
<dbReference type="AlphaFoldDB" id="C7R1R1"/>
<dbReference type="GO" id="GO:0033202">
    <property type="term" value="C:DNA helicase complex"/>
    <property type="evidence" value="ECO:0007669"/>
    <property type="project" value="TreeGrafter"/>
</dbReference>
<keyword evidence="15" id="KW-1185">Reference proteome</keyword>
<dbReference type="EC" id="5.6.2.4" evidence="8"/>
<feature type="binding site" evidence="10">
    <location>
        <begin position="46"/>
        <end position="53"/>
    </location>
    <ligand>
        <name>ATP</name>
        <dbReference type="ChEBI" id="CHEBI:30616"/>
    </ligand>
</feature>
<dbReference type="InterPro" id="IPR044876">
    <property type="entry name" value="HRDC_dom_sf"/>
</dbReference>
<name>C7R1R1_JONDD</name>
<evidence type="ECO:0000256" key="1">
    <source>
        <dbReference type="ARBA" id="ARBA00009922"/>
    </source>
</evidence>
<evidence type="ECO:0000256" key="4">
    <source>
        <dbReference type="ARBA" id="ARBA00022806"/>
    </source>
</evidence>
<feature type="domain" description="HRDC" evidence="11">
    <location>
        <begin position="611"/>
        <end position="690"/>
    </location>
</feature>
<evidence type="ECO:0000256" key="10">
    <source>
        <dbReference type="PROSITE-ProRule" id="PRU00560"/>
    </source>
</evidence>
<dbReference type="Pfam" id="PF00570">
    <property type="entry name" value="HRDC"/>
    <property type="match status" value="1"/>
</dbReference>
<gene>
    <name evidence="14" type="ordered locus">Jden_0715</name>
</gene>
<sequence length="690" mass="75174">MWYLQPDTMVKMTAPHLPTADEILDALDPDQRAVATTLSGPVCVLAGAGTGKTRAITHRIAYGVRTGHYAPTSVLAVTFTARAAGEMRARLAQLGVVGVQARTFHAAALKQLSYFWPRVVGGAPPTIVEHKARLVALAATRVGVEVDRVAVRDLASEIEWAKVTMLAPQDYVTAAQATGRAAPAGSDFRDVARLLDAYEEVKELAGVIDFEDVLLLLGGMLHDRPDVARQVRDQYRRFVVDEYQDVSPLQQFVLDQWLGQRREVCVVGDPSQTIYSFTGATPHHLLNFGARYHDATTIRLVRDYRSSPQIVHVANTLLASATDRDKVPVLELVSQREPGPEVGFEVYEDDVAEAQGVARHVKELVDAGAAASDVAVLVRTNAQLEQYEEALSAVGLSTQVRGGERFFSRKDVRSAVVLLQGAAKAGTGDDAISVIDDCVRSVGWSNDPPQTRGAVRDRWEALDALRRLCHELVSQGNDLAQVVAEIQERARHHHAPTVDSVTLASLHAAKGLEWPIVHLAGMSEGLMPISLAATPTAIAEERRLLYVGMTRAQELLTLSYSQSRSGTSRSVRQVSRFLAPLWPGGAPASRSRTQRAVPRDGFDSFGRAGAQEMDRAVFEALKAWRTQVATRHDMADHAVLSTSVMRALATARPGNRDALVAVRGMGQQRVVMWGEEILEVIQKYGSHTTS</sequence>
<evidence type="ECO:0000313" key="14">
    <source>
        <dbReference type="EMBL" id="ACV08379.1"/>
    </source>
</evidence>
<dbReference type="SUPFAM" id="SSF52540">
    <property type="entry name" value="P-loop containing nucleoside triphosphate hydrolases"/>
    <property type="match status" value="1"/>
</dbReference>
<evidence type="ECO:0000256" key="3">
    <source>
        <dbReference type="ARBA" id="ARBA00022801"/>
    </source>
</evidence>
<keyword evidence="2 10" id="KW-0547">Nucleotide-binding</keyword>
<dbReference type="InterPro" id="IPR014016">
    <property type="entry name" value="UvrD-like_ATP-bd"/>
</dbReference>
<dbReference type="InterPro" id="IPR000212">
    <property type="entry name" value="DNA_helicase_UvrD/REP"/>
</dbReference>
<feature type="domain" description="UvrD-like helicase C-terminal" evidence="13">
    <location>
        <begin position="308"/>
        <end position="554"/>
    </location>
</feature>
<keyword evidence="6" id="KW-0413">Isomerase</keyword>
<dbReference type="Pfam" id="PF00580">
    <property type="entry name" value="UvrD-helicase"/>
    <property type="match status" value="1"/>
</dbReference>
<dbReference type="KEGG" id="jde:Jden_0715"/>
<dbReference type="SMART" id="SM00341">
    <property type="entry name" value="HRDC"/>
    <property type="match status" value="1"/>
</dbReference>
<keyword evidence="5 10" id="KW-0067">ATP-binding</keyword>
<dbReference type="Gene3D" id="1.10.486.10">
    <property type="entry name" value="PCRA, domain 4"/>
    <property type="match status" value="1"/>
</dbReference>
<evidence type="ECO:0000256" key="2">
    <source>
        <dbReference type="ARBA" id="ARBA00022741"/>
    </source>
</evidence>
<evidence type="ECO:0000256" key="8">
    <source>
        <dbReference type="ARBA" id="ARBA00034808"/>
    </source>
</evidence>
<dbReference type="PROSITE" id="PS50967">
    <property type="entry name" value="HRDC"/>
    <property type="match status" value="1"/>
</dbReference>
<evidence type="ECO:0000259" key="13">
    <source>
        <dbReference type="PROSITE" id="PS51217"/>
    </source>
</evidence>
<keyword evidence="4 10" id="KW-0347">Helicase</keyword>
<dbReference type="PANTHER" id="PTHR11070:SF69">
    <property type="entry name" value="ATP-DEPENDENT DNA HELICASE UVRD2"/>
    <property type="match status" value="1"/>
</dbReference>
<dbReference type="SUPFAM" id="SSF47819">
    <property type="entry name" value="HRDC-like"/>
    <property type="match status" value="1"/>
</dbReference>
<comment type="similarity">
    <text evidence="1">Belongs to the helicase family. UvrD subfamily.</text>
</comment>
<dbReference type="InterPro" id="IPR014017">
    <property type="entry name" value="DNA_helicase_UvrD-like_C"/>
</dbReference>
<feature type="domain" description="UvrD-like helicase ATP-binding" evidence="12">
    <location>
        <begin position="25"/>
        <end position="307"/>
    </location>
</feature>
<dbReference type="InterPro" id="IPR010997">
    <property type="entry name" value="HRDC-like_sf"/>
</dbReference>
<dbReference type="GO" id="GO:0005524">
    <property type="term" value="F:ATP binding"/>
    <property type="evidence" value="ECO:0007669"/>
    <property type="project" value="UniProtKB-UniRule"/>
</dbReference>
<dbReference type="GO" id="GO:0016887">
    <property type="term" value="F:ATP hydrolysis activity"/>
    <property type="evidence" value="ECO:0007669"/>
    <property type="project" value="RHEA"/>
</dbReference>
<dbReference type="HOGENOM" id="CLU_004585_5_6_11"/>
<dbReference type="GO" id="GO:0003677">
    <property type="term" value="F:DNA binding"/>
    <property type="evidence" value="ECO:0007669"/>
    <property type="project" value="InterPro"/>
</dbReference>
<comment type="catalytic activity">
    <reaction evidence="9">
        <text>ATP + H2O = ADP + phosphate + H(+)</text>
        <dbReference type="Rhea" id="RHEA:13065"/>
        <dbReference type="ChEBI" id="CHEBI:15377"/>
        <dbReference type="ChEBI" id="CHEBI:15378"/>
        <dbReference type="ChEBI" id="CHEBI:30616"/>
        <dbReference type="ChEBI" id="CHEBI:43474"/>
        <dbReference type="ChEBI" id="CHEBI:456216"/>
        <dbReference type="EC" id="5.6.2.4"/>
    </reaction>
</comment>
<dbReference type="InterPro" id="IPR013986">
    <property type="entry name" value="DExx_box_DNA_helicase_dom_sf"/>
</dbReference>
<keyword evidence="3 10" id="KW-0378">Hydrolase</keyword>
<dbReference type="STRING" id="471856.Jden_0715"/>
<dbReference type="GO" id="GO:0005829">
    <property type="term" value="C:cytosol"/>
    <property type="evidence" value="ECO:0007669"/>
    <property type="project" value="TreeGrafter"/>
</dbReference>
<dbReference type="GO" id="GO:0000725">
    <property type="term" value="P:recombinational repair"/>
    <property type="evidence" value="ECO:0007669"/>
    <property type="project" value="TreeGrafter"/>
</dbReference>
<dbReference type="Proteomes" id="UP000000628">
    <property type="component" value="Chromosome"/>
</dbReference>
<dbReference type="Pfam" id="PF13361">
    <property type="entry name" value="UvrD_C"/>
    <property type="match status" value="2"/>
</dbReference>
<dbReference type="Gene3D" id="3.40.50.300">
    <property type="entry name" value="P-loop containing nucleotide triphosphate hydrolases"/>
    <property type="match status" value="3"/>
</dbReference>
<comment type="catalytic activity">
    <reaction evidence="7">
        <text>Couples ATP hydrolysis with the unwinding of duplex DNA by translocating in the 3'-5' direction.</text>
        <dbReference type="EC" id="5.6.2.4"/>
    </reaction>
</comment>
<proteinExistence type="inferred from homology"/>
<dbReference type="Gene3D" id="1.10.150.80">
    <property type="entry name" value="HRDC domain"/>
    <property type="match status" value="1"/>
</dbReference>
<protein>
    <recommendedName>
        <fullName evidence="8">DNA 3'-5' helicase</fullName>
        <ecNumber evidence="8">5.6.2.4</ecNumber>
    </recommendedName>
</protein>
<dbReference type="PROSITE" id="PS51198">
    <property type="entry name" value="UVRD_HELICASE_ATP_BIND"/>
    <property type="match status" value="1"/>
</dbReference>
<dbReference type="PANTHER" id="PTHR11070">
    <property type="entry name" value="UVRD / RECB / PCRA DNA HELICASE FAMILY MEMBER"/>
    <property type="match status" value="1"/>
</dbReference>
<dbReference type="EMBL" id="CP001706">
    <property type="protein sequence ID" value="ACV08379.1"/>
    <property type="molecule type" value="Genomic_DNA"/>
</dbReference>
<dbReference type="CDD" id="cd18807">
    <property type="entry name" value="SF1_C_UvrD"/>
    <property type="match status" value="1"/>
</dbReference>
<evidence type="ECO:0000256" key="5">
    <source>
        <dbReference type="ARBA" id="ARBA00022840"/>
    </source>
</evidence>
<dbReference type="InterPro" id="IPR027417">
    <property type="entry name" value="P-loop_NTPase"/>
</dbReference>
<organism evidence="14 15">
    <name type="scientific">Jonesia denitrificans (strain ATCC 14870 / DSM 20603 / BCRC 15368 / CIP 55.134 / JCM 11481 / NBRC 15587 / NCTC 10816 / Prevot 55134)</name>
    <name type="common">Listeria denitrificans</name>
    <dbReference type="NCBI Taxonomy" id="471856"/>
    <lineage>
        <taxon>Bacteria</taxon>
        <taxon>Bacillati</taxon>
        <taxon>Actinomycetota</taxon>
        <taxon>Actinomycetes</taxon>
        <taxon>Micrococcales</taxon>
        <taxon>Jonesiaceae</taxon>
        <taxon>Jonesia</taxon>
    </lineage>
</organism>
<evidence type="ECO:0000259" key="11">
    <source>
        <dbReference type="PROSITE" id="PS50967"/>
    </source>
</evidence>
<evidence type="ECO:0000313" key="15">
    <source>
        <dbReference type="Proteomes" id="UP000000628"/>
    </source>
</evidence>
<evidence type="ECO:0000256" key="7">
    <source>
        <dbReference type="ARBA" id="ARBA00034617"/>
    </source>
</evidence>
<dbReference type="InterPro" id="IPR002121">
    <property type="entry name" value="HRDC_dom"/>
</dbReference>
<dbReference type="eggNOG" id="COG0210">
    <property type="taxonomic scope" value="Bacteria"/>
</dbReference>
<evidence type="ECO:0000256" key="9">
    <source>
        <dbReference type="ARBA" id="ARBA00048988"/>
    </source>
</evidence>
<dbReference type="GO" id="GO:0043138">
    <property type="term" value="F:3'-5' DNA helicase activity"/>
    <property type="evidence" value="ECO:0007669"/>
    <property type="project" value="UniProtKB-EC"/>
</dbReference>
<accession>C7R1R1</accession>
<dbReference type="CDD" id="cd17932">
    <property type="entry name" value="DEXQc_UvrD"/>
    <property type="match status" value="1"/>
</dbReference>
<evidence type="ECO:0000259" key="12">
    <source>
        <dbReference type="PROSITE" id="PS51198"/>
    </source>
</evidence>
<dbReference type="PROSITE" id="PS51217">
    <property type="entry name" value="UVRD_HELICASE_CTER"/>
    <property type="match status" value="1"/>
</dbReference>
<dbReference type="Gene3D" id="1.10.10.160">
    <property type="match status" value="1"/>
</dbReference>
<evidence type="ECO:0000256" key="6">
    <source>
        <dbReference type="ARBA" id="ARBA00023235"/>
    </source>
</evidence>